<comment type="caution">
    <text evidence="2">The sequence shown here is derived from an EMBL/GenBank/DDBJ whole genome shotgun (WGS) entry which is preliminary data.</text>
</comment>
<gene>
    <name evidence="2" type="ORF">DCC81_18005</name>
</gene>
<sequence length="76" mass="8967">MNADVTTTPARFRCPFPMLKSPFAEQLQDITDKQWIDGKYLCLYLRQVWSGSNLFAVLCFGHFIMMICMKRPLFRK</sequence>
<evidence type="ECO:0000313" key="2">
    <source>
        <dbReference type="EMBL" id="PUZ26133.1"/>
    </source>
</evidence>
<dbReference type="Proteomes" id="UP000244450">
    <property type="component" value="Unassembled WGS sequence"/>
</dbReference>
<organism evidence="2 3">
    <name type="scientific">Chitinophaga parva</name>
    <dbReference type="NCBI Taxonomy" id="2169414"/>
    <lineage>
        <taxon>Bacteria</taxon>
        <taxon>Pseudomonadati</taxon>
        <taxon>Bacteroidota</taxon>
        <taxon>Chitinophagia</taxon>
        <taxon>Chitinophagales</taxon>
        <taxon>Chitinophagaceae</taxon>
        <taxon>Chitinophaga</taxon>
    </lineage>
</organism>
<keyword evidence="3" id="KW-1185">Reference proteome</keyword>
<keyword evidence="1" id="KW-1133">Transmembrane helix</keyword>
<dbReference type="EMBL" id="QCYK01000002">
    <property type="protein sequence ID" value="PUZ26133.1"/>
    <property type="molecule type" value="Genomic_DNA"/>
</dbReference>
<keyword evidence="1" id="KW-0472">Membrane</keyword>
<proteinExistence type="predicted"/>
<accession>A0A2T7BIQ4</accession>
<evidence type="ECO:0000313" key="3">
    <source>
        <dbReference type="Proteomes" id="UP000244450"/>
    </source>
</evidence>
<protein>
    <submittedName>
        <fullName evidence="2">Uncharacterized protein</fullName>
    </submittedName>
</protein>
<name>A0A2T7BIQ4_9BACT</name>
<reference evidence="2 3" key="1">
    <citation type="submission" date="2018-04" db="EMBL/GenBank/DDBJ databases">
        <title>Chitinophaga fuyangensis sp. nov., isolated from soil in a chemical factory.</title>
        <authorList>
            <person name="Chen K."/>
        </authorList>
    </citation>
    <scope>NUCLEOTIDE SEQUENCE [LARGE SCALE GENOMIC DNA]</scope>
    <source>
        <strain evidence="2 3">LY-1</strain>
    </source>
</reference>
<evidence type="ECO:0000256" key="1">
    <source>
        <dbReference type="SAM" id="Phobius"/>
    </source>
</evidence>
<dbReference type="AlphaFoldDB" id="A0A2T7BIQ4"/>
<keyword evidence="1" id="KW-0812">Transmembrane</keyword>
<feature type="transmembrane region" description="Helical" evidence="1">
    <location>
        <begin position="48"/>
        <end position="69"/>
    </location>
</feature>